<accession>K2N0E6</accession>
<comment type="caution">
    <text evidence="3">The sequence shown here is derived from an EMBL/GenBank/DDBJ whole genome shotgun (WGS) entry which is preliminary data.</text>
</comment>
<protein>
    <submittedName>
        <fullName evidence="3">Uncharacterized protein</fullName>
    </submittedName>
</protein>
<dbReference type="AlphaFoldDB" id="K2N0E6"/>
<dbReference type="EMBL" id="AMRM01000021">
    <property type="protein sequence ID" value="EKF17658.1"/>
    <property type="molecule type" value="Genomic_DNA"/>
</dbReference>
<feature type="coiled-coil region" evidence="1">
    <location>
        <begin position="66"/>
        <end position="93"/>
    </location>
</feature>
<sequence length="145" mass="16142">MRNLIAIAGGLVILSLTGAALAQNGERYRLERTEDGYVRMDTTTGTMSICRERSGQLVCTLAADERTAYQDDIADLGERLKTLEGRIAALEAGGKGTASELPSEEEFEQTMGMMERFFRRFMGIVRDFEKEEKSVQPEPPAQDRT</sequence>
<dbReference type="RefSeq" id="WP_008598360.1">
    <property type="nucleotide sequence ID" value="NZ_AMRM01000021.1"/>
</dbReference>
<dbReference type="eggNOG" id="ENOG5032YD6">
    <property type="taxonomic scope" value="Bacteria"/>
</dbReference>
<feature type="signal peptide" evidence="2">
    <location>
        <begin position="1"/>
        <end position="22"/>
    </location>
</feature>
<reference evidence="3 4" key="1">
    <citation type="journal article" date="2012" name="J. Bacteriol.">
        <title>Genome Sequence of Nitratireductor pacificus Type Strain pht-3B.</title>
        <authorList>
            <person name="Lai Q."/>
            <person name="Li G."/>
            <person name="Shao Z."/>
        </authorList>
    </citation>
    <scope>NUCLEOTIDE SEQUENCE [LARGE SCALE GENOMIC DNA]</scope>
    <source>
        <strain evidence="4">pht-3B</strain>
    </source>
</reference>
<dbReference type="OrthoDB" id="7870871at2"/>
<keyword evidence="1" id="KW-0175">Coiled coil</keyword>
<dbReference type="STRING" id="391937.NA2_17237"/>
<dbReference type="Proteomes" id="UP000006786">
    <property type="component" value="Unassembled WGS sequence"/>
</dbReference>
<evidence type="ECO:0000256" key="2">
    <source>
        <dbReference type="SAM" id="SignalP"/>
    </source>
</evidence>
<name>K2N0E6_9HYPH</name>
<dbReference type="PATRIC" id="fig|391937.3.peg.3543"/>
<evidence type="ECO:0000313" key="4">
    <source>
        <dbReference type="Proteomes" id="UP000006786"/>
    </source>
</evidence>
<keyword evidence="2" id="KW-0732">Signal</keyword>
<gene>
    <name evidence="3" type="ORF">NA2_17237</name>
</gene>
<feature type="chain" id="PRO_5003861684" evidence="2">
    <location>
        <begin position="23"/>
        <end position="145"/>
    </location>
</feature>
<proteinExistence type="predicted"/>
<evidence type="ECO:0000313" key="3">
    <source>
        <dbReference type="EMBL" id="EKF17658.1"/>
    </source>
</evidence>
<organism evidence="3 4">
    <name type="scientific">Nitratireductor pacificus pht-3B</name>
    <dbReference type="NCBI Taxonomy" id="391937"/>
    <lineage>
        <taxon>Bacteria</taxon>
        <taxon>Pseudomonadati</taxon>
        <taxon>Pseudomonadota</taxon>
        <taxon>Alphaproteobacteria</taxon>
        <taxon>Hyphomicrobiales</taxon>
        <taxon>Phyllobacteriaceae</taxon>
        <taxon>Nitratireductor</taxon>
    </lineage>
</organism>
<keyword evidence="4" id="KW-1185">Reference proteome</keyword>
<evidence type="ECO:0000256" key="1">
    <source>
        <dbReference type="SAM" id="Coils"/>
    </source>
</evidence>